<evidence type="ECO:0000313" key="1">
    <source>
        <dbReference type="EMBL" id="AJI09049.1"/>
    </source>
</evidence>
<gene>
    <name evidence="1" type="ORF">AK40_6058</name>
</gene>
<protein>
    <submittedName>
        <fullName evidence="1">YueH-like family protein</fullName>
    </submittedName>
</protein>
<sequence>MKKHTFMVGENTFDVYVQELSQRQGLIAIPKLKWSYLFMYDISKHKEYEAERDEMVHSLTRDTKMNYSDVEELIDRINESF</sequence>
<proteinExistence type="predicted"/>
<dbReference type="Pfam" id="PF14166">
    <property type="entry name" value="YueH"/>
    <property type="match status" value="1"/>
</dbReference>
<organism evidence="1 2">
    <name type="scientific">Bacillus cereus 03BB108</name>
    <dbReference type="NCBI Taxonomy" id="451709"/>
    <lineage>
        <taxon>Bacteria</taxon>
        <taxon>Bacillati</taxon>
        <taxon>Bacillota</taxon>
        <taxon>Bacilli</taxon>
        <taxon>Bacillales</taxon>
        <taxon>Bacillaceae</taxon>
        <taxon>Bacillus</taxon>
        <taxon>Bacillus cereus group</taxon>
    </lineage>
</organism>
<reference evidence="1 2" key="1">
    <citation type="journal article" date="2015" name="Genome Announc.">
        <title>Complete genome sequences for 35 biothreat assay-relevant bacillus species.</title>
        <authorList>
            <person name="Johnson S.L."/>
            <person name="Daligault H.E."/>
            <person name="Davenport K.W."/>
            <person name="Jaissle J."/>
            <person name="Frey K.G."/>
            <person name="Ladner J.T."/>
            <person name="Broomall S.M."/>
            <person name="Bishop-Lilly K.A."/>
            <person name="Bruce D.C."/>
            <person name="Gibbons H.S."/>
            <person name="Coyne S.R."/>
            <person name="Lo C.C."/>
            <person name="Meincke L."/>
            <person name="Munk A.C."/>
            <person name="Koroleva G.I."/>
            <person name="Rosenzweig C.N."/>
            <person name="Palacios G.F."/>
            <person name="Redden C.L."/>
            <person name="Minogue T.D."/>
            <person name="Chain P.S."/>
        </authorList>
    </citation>
    <scope>NUCLEOTIDE SEQUENCE [LARGE SCALE GENOMIC DNA]</scope>
    <source>
        <strain evidence="1 2">03BB108</strain>
    </source>
</reference>
<dbReference type="AlphaFoldDB" id="A0AAN0SSF5"/>
<dbReference type="Proteomes" id="UP000031861">
    <property type="component" value="Plasmid pBFI_3"/>
</dbReference>
<dbReference type="EMBL" id="CP009640">
    <property type="protein sequence ID" value="AJI09049.1"/>
    <property type="molecule type" value="Genomic_DNA"/>
</dbReference>
<geneLocation type="plasmid" evidence="1 2">
    <name>pBFI_3</name>
</geneLocation>
<accession>A0AAN0SSF5</accession>
<dbReference type="InterPro" id="IPR020260">
    <property type="entry name" value="Uncharacterised_YueH"/>
</dbReference>
<dbReference type="RefSeq" id="WP_001996285.1">
    <property type="nucleotide sequence ID" value="NZ_CP009640.1"/>
</dbReference>
<keyword evidence="1" id="KW-0614">Plasmid</keyword>
<evidence type="ECO:0000313" key="2">
    <source>
        <dbReference type="Proteomes" id="UP000031861"/>
    </source>
</evidence>
<name>A0AAN0SSF5_BACCE</name>